<dbReference type="Gramene" id="PAN21079">
    <property type="protein sequence ID" value="PAN21079"/>
    <property type="gene ID" value="PAHAL_3G438300"/>
</dbReference>
<accession>A0A2S3HE24</accession>
<protein>
    <recommendedName>
        <fullName evidence="3">Late embryogenesis abundant protein LEA-2 subgroup domain-containing protein</fullName>
    </recommendedName>
</protein>
<name>A0A2S3HE24_9POAL</name>
<keyword evidence="1" id="KW-1133">Transmembrane helix</keyword>
<dbReference type="AlphaFoldDB" id="A0A2S3HE24"/>
<sequence>MAAADAVGRKSAFRRGLNATRLAVASAVMVLIVLIVAYAVTVVTRTEELSLSVTGGIIYVTRESVQPREVRLTFSVQANNPSGRARFYYTGLHGLVSLVNNGTSKPIVKFSTGMKDMVVAPNSMLQTDALVHVDDIPLIAPYFDELYNSSSASIFSNAMLTLNGTLDVGLYSVHNKSSLQTVYYCWPLTMGAAGNASAPDMDDNVPCGTSDPME</sequence>
<keyword evidence="1" id="KW-0472">Membrane</keyword>
<evidence type="ECO:0008006" key="3">
    <source>
        <dbReference type="Google" id="ProtNLM"/>
    </source>
</evidence>
<feature type="transmembrane region" description="Helical" evidence="1">
    <location>
        <begin position="19"/>
        <end position="40"/>
    </location>
</feature>
<organism evidence="2">
    <name type="scientific">Panicum hallii</name>
    <dbReference type="NCBI Taxonomy" id="206008"/>
    <lineage>
        <taxon>Eukaryota</taxon>
        <taxon>Viridiplantae</taxon>
        <taxon>Streptophyta</taxon>
        <taxon>Embryophyta</taxon>
        <taxon>Tracheophyta</taxon>
        <taxon>Spermatophyta</taxon>
        <taxon>Magnoliopsida</taxon>
        <taxon>Liliopsida</taxon>
        <taxon>Poales</taxon>
        <taxon>Poaceae</taxon>
        <taxon>PACMAD clade</taxon>
        <taxon>Panicoideae</taxon>
        <taxon>Panicodae</taxon>
        <taxon>Paniceae</taxon>
        <taxon>Panicinae</taxon>
        <taxon>Panicum</taxon>
        <taxon>Panicum sect. Panicum</taxon>
    </lineage>
</organism>
<reference evidence="2" key="1">
    <citation type="submission" date="2018-04" db="EMBL/GenBank/DDBJ databases">
        <title>WGS assembly of Panicum hallii.</title>
        <authorList>
            <person name="Lovell J."/>
            <person name="Jenkins J."/>
            <person name="Lowry D."/>
            <person name="Mamidi S."/>
            <person name="Sreedasyam A."/>
            <person name="Weng X."/>
            <person name="Barry K."/>
            <person name="Bonette J."/>
            <person name="Campitelli B."/>
            <person name="Daum C."/>
            <person name="Gordon S."/>
            <person name="Gould B."/>
            <person name="Lipzen A."/>
            <person name="Macqueen A."/>
            <person name="Palacio-Mejia J."/>
            <person name="Plott C."/>
            <person name="Shakirov E."/>
            <person name="Shu S."/>
            <person name="Yoshinaga Y."/>
            <person name="Zane M."/>
            <person name="Rokhsar D."/>
            <person name="Grimwood J."/>
            <person name="Schmutz J."/>
            <person name="Juenger T."/>
        </authorList>
    </citation>
    <scope>NUCLEOTIDE SEQUENCE [LARGE SCALE GENOMIC DNA]</scope>
    <source>
        <strain evidence="2">FIL2</strain>
    </source>
</reference>
<gene>
    <name evidence="2" type="ORF">PAHAL_3G438300</name>
</gene>
<dbReference type="PANTHER" id="PTHR36480:SF10">
    <property type="entry name" value="LATE EMBRYOGENESIS ABUNDANT PROTEIN LEA-2 SUBGROUP DOMAIN-CONTAINING PROTEIN"/>
    <property type="match status" value="1"/>
</dbReference>
<evidence type="ECO:0000313" key="2">
    <source>
        <dbReference type="EMBL" id="PAN21079.1"/>
    </source>
</evidence>
<dbReference type="PANTHER" id="PTHR36480">
    <property type="entry name" value="OS06G0118900 PROTEIN-RELATED"/>
    <property type="match status" value="1"/>
</dbReference>
<dbReference type="EMBL" id="CM008048">
    <property type="protein sequence ID" value="PAN21079.1"/>
    <property type="molecule type" value="Genomic_DNA"/>
</dbReference>
<evidence type="ECO:0000256" key="1">
    <source>
        <dbReference type="SAM" id="Phobius"/>
    </source>
</evidence>
<dbReference type="Proteomes" id="UP000243499">
    <property type="component" value="Chromosome 3"/>
</dbReference>
<keyword evidence="1" id="KW-0812">Transmembrane</keyword>
<proteinExistence type="predicted"/>